<comment type="function">
    <text evidence="6">In molluscan muscle, calcium regulation is associated with myosin rather than with actin. Muscle myosin contains two types of light chains: the catalytic light chain, essential for ATPase activity, and the regulatory light chain, a calcium-binding protein responsible for Ca(2+) dependent binding and Ca(2+) dependent Mg-ATPase activity.</text>
</comment>
<feature type="coiled-coil region" evidence="8">
    <location>
        <begin position="253"/>
        <end position="330"/>
    </location>
</feature>
<feature type="region of interest" description="Disordered" evidence="9">
    <location>
        <begin position="779"/>
        <end position="798"/>
    </location>
</feature>
<evidence type="ECO:0000256" key="4">
    <source>
        <dbReference type="ARBA" id="ARBA00023175"/>
    </source>
</evidence>
<feature type="domain" description="EF-hand" evidence="10">
    <location>
        <begin position="326"/>
        <end position="361"/>
    </location>
</feature>
<reference evidence="11" key="1">
    <citation type="journal article" date="2019" name="bioRxiv">
        <title>The Genome of the Zebra Mussel, Dreissena polymorpha: A Resource for Invasive Species Research.</title>
        <authorList>
            <person name="McCartney M.A."/>
            <person name="Auch B."/>
            <person name="Kono T."/>
            <person name="Mallez S."/>
            <person name="Zhang Y."/>
            <person name="Obille A."/>
            <person name="Becker A."/>
            <person name="Abrahante J.E."/>
            <person name="Garbe J."/>
            <person name="Badalamenti J.P."/>
            <person name="Herman A."/>
            <person name="Mangelson H."/>
            <person name="Liachko I."/>
            <person name="Sullivan S."/>
            <person name="Sone E.D."/>
            <person name="Koren S."/>
            <person name="Silverstein K.A.T."/>
            <person name="Beckman K.B."/>
            <person name="Gohl D.M."/>
        </authorList>
    </citation>
    <scope>NUCLEOTIDE SEQUENCE</scope>
    <source>
        <strain evidence="11">Duluth1</strain>
        <tissue evidence="11">Whole animal</tissue>
    </source>
</reference>
<evidence type="ECO:0000256" key="7">
    <source>
        <dbReference type="ARBA" id="ARBA00078496"/>
    </source>
</evidence>
<feature type="compositionally biased region" description="Basic residues" evidence="9">
    <location>
        <begin position="13"/>
        <end position="24"/>
    </location>
</feature>
<feature type="domain" description="EF-hand" evidence="10">
    <location>
        <begin position="362"/>
        <end position="397"/>
    </location>
</feature>
<dbReference type="EMBL" id="JAIWYP010000010">
    <property type="protein sequence ID" value="KAH3748522.1"/>
    <property type="molecule type" value="Genomic_DNA"/>
</dbReference>
<dbReference type="SUPFAM" id="SSF47473">
    <property type="entry name" value="EF-hand"/>
    <property type="match status" value="1"/>
</dbReference>
<feature type="compositionally biased region" description="Polar residues" evidence="9">
    <location>
        <begin position="39"/>
        <end position="53"/>
    </location>
</feature>
<evidence type="ECO:0000256" key="1">
    <source>
        <dbReference type="ARBA" id="ARBA00022737"/>
    </source>
</evidence>
<evidence type="ECO:0000259" key="10">
    <source>
        <dbReference type="PROSITE" id="PS50222"/>
    </source>
</evidence>
<dbReference type="InterPro" id="IPR050230">
    <property type="entry name" value="CALM/Myosin/TropC-like"/>
</dbReference>
<evidence type="ECO:0000256" key="3">
    <source>
        <dbReference type="ARBA" id="ARBA00023123"/>
    </source>
</evidence>
<evidence type="ECO:0000256" key="9">
    <source>
        <dbReference type="SAM" id="MobiDB-lite"/>
    </source>
</evidence>
<feature type="region of interest" description="Disordered" evidence="9">
    <location>
        <begin position="507"/>
        <end position="542"/>
    </location>
</feature>
<dbReference type="Gene3D" id="1.10.238.10">
    <property type="entry name" value="EF-hand"/>
    <property type="match status" value="1"/>
</dbReference>
<dbReference type="CDD" id="cd00051">
    <property type="entry name" value="EFh"/>
    <property type="match status" value="1"/>
</dbReference>
<keyword evidence="5" id="KW-0514">Muscle protein</keyword>
<evidence type="ECO:0000256" key="6">
    <source>
        <dbReference type="ARBA" id="ARBA00049593"/>
    </source>
</evidence>
<evidence type="ECO:0000256" key="2">
    <source>
        <dbReference type="ARBA" id="ARBA00022837"/>
    </source>
</evidence>
<keyword evidence="3" id="KW-0518">Myosin</keyword>
<keyword evidence="1" id="KW-0677">Repeat</keyword>
<keyword evidence="4" id="KW-0505">Motor protein</keyword>
<accession>A0A9D4DI76</accession>
<dbReference type="InterPro" id="IPR002048">
    <property type="entry name" value="EF_hand_dom"/>
</dbReference>
<dbReference type="Proteomes" id="UP000828390">
    <property type="component" value="Unassembled WGS sequence"/>
</dbReference>
<dbReference type="Pfam" id="PF13499">
    <property type="entry name" value="EF-hand_7"/>
    <property type="match status" value="1"/>
</dbReference>
<feature type="compositionally biased region" description="Polar residues" evidence="9">
    <location>
        <begin position="939"/>
        <end position="962"/>
    </location>
</feature>
<feature type="compositionally biased region" description="Polar residues" evidence="9">
    <location>
        <begin position="779"/>
        <end position="791"/>
    </location>
</feature>
<dbReference type="PANTHER" id="PTHR23048:SF0">
    <property type="entry name" value="CALMODULIN LIKE 3"/>
    <property type="match status" value="1"/>
</dbReference>
<sequence length="1103" mass="124150">MKDKRRKSLGESRRRKTSNGRRHSVMADGRDFQAEDVSALQNVSNSTTTQNGMDGNLTESRRNSKQSLENNNENADEDSAKGQKMVEGAIGRRNAVAVVEQDLVKAGFNKKRRRSSVSRRPSIPEENGPHINASLSLKSRLRAVAKMVNCIGKIHEAEPKFFQEPSHAPEDPQTVIRNKTFDVVKNTLGLLFQDDQLRLGVDNAYPLLKTIGLNPQSERVVDLVREASIENYGEIKPEEFESVVLGLVQEQDVELWEQRMEEKEHLHRELAAAKAKAEAEKMRVEQERLKAGFVVSEAEVKEDAEREEMMKKKENDLKEKMQKEDELFDNMKMAFRFIDHDGDGVISTSDLYTLMMGLGEMLTDDELFSILNMADLDCDGKVTYDDFRKFLLPQCGDETLITAPRLLAQSLLNQGTEPAITKAIEDSKTNAVSKSDTHDNAKGSINVPFDTEQASKTVDTSAVVEDTNKNISGEEGLENAKPETTGNAAEQTAALEKRRSSMLWGYMNRNNSTDSRKPSLPSLTSEDDSVFESNKLESEAPEINLPEATQETKEEFRTLQTPVDIDIDTNETPNHLGAIREEDEHSNCELGDKDVDLVETDHKIDTFPLSAIEHKRKLFSRQSSSASLKTKVTDSFGDSGIETLDTVNCSEIREQPDVFDIDMSDEETDDRQKMSTPCSEIKASPRAIYDVEQDDEDMVDAHHVHESLSRVSSSESLSKLDDLESEMPTERVRNYVNDIFHIELPKSPRGNNDGKKIDDEKLAKAEYLQSVILNRTSSSPNITVSKSSSGRPMSARRPDSIIPCAQVNIDLTLDTPPKADIRTFRKSTERSKSATTPRESQRAVVDNISHSKTIKHIRVIDLLNGPVNDENVSPSVERSRWPVRLLTRPRSPVMKRPFTRTEKSVSLNLDCIPVERQEKPTFNQKRAKSANPLGRSMPHTPNTSKTNTLRPKSASLSNTSAPISYRKSEPDKNTELLAAKPFANADLLYPNKSMLTMFHHGFRSIWPIGRKINLIQNKRPFEKFEMNSYSRAIERQQYPFKGNHNICIQAAKCENAPDVSSPLVIKSDVKSKCELEDSSRVTQTTVRKLSLYIEPNRTPRSVR</sequence>
<reference evidence="11" key="2">
    <citation type="submission" date="2020-11" db="EMBL/GenBank/DDBJ databases">
        <authorList>
            <person name="McCartney M.A."/>
            <person name="Auch B."/>
            <person name="Kono T."/>
            <person name="Mallez S."/>
            <person name="Becker A."/>
            <person name="Gohl D.M."/>
            <person name="Silverstein K.A.T."/>
            <person name="Koren S."/>
            <person name="Bechman K.B."/>
            <person name="Herman A."/>
            <person name="Abrahante J.E."/>
            <person name="Garbe J."/>
        </authorList>
    </citation>
    <scope>NUCLEOTIDE SEQUENCE</scope>
    <source>
        <strain evidence="11">Duluth1</strain>
        <tissue evidence="11">Whole animal</tissue>
    </source>
</reference>
<evidence type="ECO:0000256" key="8">
    <source>
        <dbReference type="SAM" id="Coils"/>
    </source>
</evidence>
<evidence type="ECO:0000313" key="12">
    <source>
        <dbReference type="Proteomes" id="UP000828390"/>
    </source>
</evidence>
<feature type="region of interest" description="Disordered" evidence="9">
    <location>
        <begin position="919"/>
        <end position="968"/>
    </location>
</feature>
<dbReference type="InterPro" id="IPR011992">
    <property type="entry name" value="EF-hand-dom_pair"/>
</dbReference>
<dbReference type="PANTHER" id="PTHR23048">
    <property type="entry name" value="MYOSIN LIGHT CHAIN 1, 3"/>
    <property type="match status" value="1"/>
</dbReference>
<feature type="region of interest" description="Disordered" evidence="9">
    <location>
        <begin position="705"/>
        <end position="725"/>
    </location>
</feature>
<dbReference type="FunFam" id="1.10.238.10:FF:000003">
    <property type="entry name" value="Calmodulin A"/>
    <property type="match status" value="1"/>
</dbReference>
<dbReference type="GO" id="GO:0005509">
    <property type="term" value="F:calcium ion binding"/>
    <property type="evidence" value="ECO:0007669"/>
    <property type="project" value="InterPro"/>
</dbReference>
<keyword evidence="2" id="KW-0106">Calcium</keyword>
<feature type="region of interest" description="Disordered" evidence="9">
    <location>
        <begin position="468"/>
        <end position="493"/>
    </location>
</feature>
<evidence type="ECO:0000256" key="5">
    <source>
        <dbReference type="ARBA" id="ARBA00023179"/>
    </source>
</evidence>
<keyword evidence="8" id="KW-0175">Coiled coil</keyword>
<dbReference type="AlphaFoldDB" id="A0A9D4DI76"/>
<comment type="caution">
    <text evidence="11">The sequence shown here is derived from an EMBL/GenBank/DDBJ whole genome shotgun (WGS) entry which is preliminary data.</text>
</comment>
<dbReference type="PROSITE" id="PS50222">
    <property type="entry name" value="EF_HAND_2"/>
    <property type="match status" value="2"/>
</dbReference>
<feature type="region of interest" description="Disordered" evidence="9">
    <location>
        <begin position="1"/>
        <end position="82"/>
    </location>
</feature>
<dbReference type="GO" id="GO:0016460">
    <property type="term" value="C:myosin II complex"/>
    <property type="evidence" value="ECO:0007669"/>
    <property type="project" value="TreeGrafter"/>
</dbReference>
<name>A0A9D4DI76_DREPO</name>
<gene>
    <name evidence="11" type="ORF">DPMN_182968</name>
</gene>
<feature type="compositionally biased region" description="Basic and acidic residues" evidence="9">
    <location>
        <begin position="1"/>
        <end position="12"/>
    </location>
</feature>
<evidence type="ECO:0000313" key="11">
    <source>
        <dbReference type="EMBL" id="KAH3748522.1"/>
    </source>
</evidence>
<protein>
    <recommendedName>
        <fullName evidence="7">Sulfhydryl light chain</fullName>
    </recommendedName>
</protein>
<keyword evidence="12" id="KW-1185">Reference proteome</keyword>
<dbReference type="InterPro" id="IPR018247">
    <property type="entry name" value="EF_Hand_1_Ca_BS"/>
</dbReference>
<organism evidence="11 12">
    <name type="scientific">Dreissena polymorpha</name>
    <name type="common">Zebra mussel</name>
    <name type="synonym">Mytilus polymorpha</name>
    <dbReference type="NCBI Taxonomy" id="45954"/>
    <lineage>
        <taxon>Eukaryota</taxon>
        <taxon>Metazoa</taxon>
        <taxon>Spiralia</taxon>
        <taxon>Lophotrochozoa</taxon>
        <taxon>Mollusca</taxon>
        <taxon>Bivalvia</taxon>
        <taxon>Autobranchia</taxon>
        <taxon>Heteroconchia</taxon>
        <taxon>Euheterodonta</taxon>
        <taxon>Imparidentia</taxon>
        <taxon>Neoheterodontei</taxon>
        <taxon>Myida</taxon>
        <taxon>Dreissenoidea</taxon>
        <taxon>Dreissenidae</taxon>
        <taxon>Dreissena</taxon>
    </lineage>
</organism>
<feature type="region of interest" description="Disordered" evidence="9">
    <location>
        <begin position="110"/>
        <end position="131"/>
    </location>
</feature>
<dbReference type="SMART" id="SM00054">
    <property type="entry name" value="EFh"/>
    <property type="match status" value="2"/>
</dbReference>
<proteinExistence type="predicted"/>
<dbReference type="PROSITE" id="PS00018">
    <property type="entry name" value="EF_HAND_1"/>
    <property type="match status" value="2"/>
</dbReference>